<dbReference type="AlphaFoldDB" id="A0A8F9TW89"/>
<reference evidence="1" key="1">
    <citation type="submission" date="2021-08" db="EMBL/GenBank/DDBJ databases">
        <title>Genome of a novel bacterium of the phylum Verrucomicrobia, Oleiharenicola sp. KSB-15.</title>
        <authorList>
            <person name="Chung J.-H."/>
            <person name="Ahn J.-H."/>
            <person name="Yoon Y."/>
            <person name="Kim D.-Y."/>
            <person name="An S.-H."/>
            <person name="Park I."/>
            <person name="Yeon J."/>
        </authorList>
    </citation>
    <scope>NUCLEOTIDE SEQUENCE</scope>
    <source>
        <strain evidence="1">KSB-15</strain>
    </source>
</reference>
<organism evidence="1 2">
    <name type="scientific">Horticoccus luteus</name>
    <dbReference type="NCBI Taxonomy" id="2862869"/>
    <lineage>
        <taxon>Bacteria</taxon>
        <taxon>Pseudomonadati</taxon>
        <taxon>Verrucomicrobiota</taxon>
        <taxon>Opitutia</taxon>
        <taxon>Opitutales</taxon>
        <taxon>Opitutaceae</taxon>
        <taxon>Horticoccus</taxon>
    </lineage>
</organism>
<dbReference type="KEGG" id="ole:K0B96_06455"/>
<gene>
    <name evidence="1" type="ORF">K0B96_06455</name>
</gene>
<evidence type="ECO:0000313" key="2">
    <source>
        <dbReference type="Proteomes" id="UP000825051"/>
    </source>
</evidence>
<keyword evidence="2" id="KW-1185">Reference proteome</keyword>
<dbReference type="Proteomes" id="UP000825051">
    <property type="component" value="Chromosome"/>
</dbReference>
<dbReference type="EMBL" id="CP080507">
    <property type="protein sequence ID" value="QYM80251.1"/>
    <property type="molecule type" value="Genomic_DNA"/>
</dbReference>
<protein>
    <recommendedName>
        <fullName evidence="3">HTH domain-containing protein</fullName>
    </recommendedName>
</protein>
<accession>A0A8F9TW89</accession>
<proteinExistence type="predicted"/>
<name>A0A8F9TW89_9BACT</name>
<evidence type="ECO:0008006" key="3">
    <source>
        <dbReference type="Google" id="ProtNLM"/>
    </source>
</evidence>
<dbReference type="RefSeq" id="WP_220165168.1">
    <property type="nucleotide sequence ID" value="NZ_CP080507.1"/>
</dbReference>
<evidence type="ECO:0000313" key="1">
    <source>
        <dbReference type="EMBL" id="QYM80251.1"/>
    </source>
</evidence>
<sequence>MTPGERKTYFAVNGWHTATPNQRPAIERMMHIADLLRRGVLFNSTRLTQRFEVARKTVVRDMEFMRDRLRYDFEFDRSANTYRLRNAPPPTL</sequence>